<dbReference type="EMBL" id="JAOPGA020000861">
    <property type="protein sequence ID" value="KAL0482481.1"/>
    <property type="molecule type" value="Genomic_DNA"/>
</dbReference>
<name>A0AAW2Z116_9EUKA</name>
<comment type="caution">
    <text evidence="2">The sequence shown here is derived from an EMBL/GenBank/DDBJ whole genome shotgun (WGS) entry which is preliminary data.</text>
</comment>
<accession>A0AAW2Z116</accession>
<dbReference type="InterPro" id="IPR004045">
    <property type="entry name" value="Glutathione_S-Trfase_N"/>
</dbReference>
<reference evidence="2 3" key="1">
    <citation type="submission" date="2024-03" db="EMBL/GenBank/DDBJ databases">
        <title>The Acrasis kona genome and developmental transcriptomes reveal deep origins of eukaryotic multicellular pathways.</title>
        <authorList>
            <person name="Sheikh S."/>
            <person name="Fu C.-J."/>
            <person name="Brown M.W."/>
            <person name="Baldauf S.L."/>
        </authorList>
    </citation>
    <scope>NUCLEOTIDE SEQUENCE [LARGE SCALE GENOMIC DNA]</scope>
    <source>
        <strain evidence="2 3">ATCC MYA-3509</strain>
    </source>
</reference>
<sequence>MSTQGILYSFRRCPYAMRTRFALYSAKINHEHREVQLKNKPMELLTLNPKGTVPVFHLSNGDVLKESMDIIFYALSSPQLSKMESELIEENDTTFKSSLDRYKYPTKYGQDHIEHRDICEAFLVKLENNLTLHKDGDMSLIEMALFPFVRQFANVDLDWFNTRPYPKLREWLQSVESSELYQQIMKKYSTWTTTSDPVNINF</sequence>
<dbReference type="InterPro" id="IPR036282">
    <property type="entry name" value="Glutathione-S-Trfase_C_sf"/>
</dbReference>
<feature type="domain" description="GST N-terminal" evidence="1">
    <location>
        <begin position="3"/>
        <end position="82"/>
    </location>
</feature>
<dbReference type="Gene3D" id="1.20.1050.10">
    <property type="match status" value="1"/>
</dbReference>
<dbReference type="PANTHER" id="PTHR43968:SF6">
    <property type="entry name" value="GLUTATHIONE S-TRANSFERASE OMEGA"/>
    <property type="match status" value="1"/>
</dbReference>
<gene>
    <name evidence="2" type="ORF">AKO1_011156</name>
</gene>
<dbReference type="InterPro" id="IPR036249">
    <property type="entry name" value="Thioredoxin-like_sf"/>
</dbReference>
<evidence type="ECO:0000313" key="3">
    <source>
        <dbReference type="Proteomes" id="UP001431209"/>
    </source>
</evidence>
<evidence type="ECO:0000313" key="2">
    <source>
        <dbReference type="EMBL" id="KAL0482481.1"/>
    </source>
</evidence>
<organism evidence="2 3">
    <name type="scientific">Acrasis kona</name>
    <dbReference type="NCBI Taxonomy" id="1008807"/>
    <lineage>
        <taxon>Eukaryota</taxon>
        <taxon>Discoba</taxon>
        <taxon>Heterolobosea</taxon>
        <taxon>Tetramitia</taxon>
        <taxon>Eutetramitia</taxon>
        <taxon>Acrasidae</taxon>
        <taxon>Acrasis</taxon>
    </lineage>
</organism>
<proteinExistence type="predicted"/>
<dbReference type="Gene3D" id="3.40.30.10">
    <property type="entry name" value="Glutaredoxin"/>
    <property type="match status" value="1"/>
</dbReference>
<evidence type="ECO:0000259" key="1">
    <source>
        <dbReference type="PROSITE" id="PS50404"/>
    </source>
</evidence>
<dbReference type="Proteomes" id="UP001431209">
    <property type="component" value="Unassembled WGS sequence"/>
</dbReference>
<dbReference type="CDD" id="cd03196">
    <property type="entry name" value="GST_C_5"/>
    <property type="match status" value="1"/>
</dbReference>
<dbReference type="PANTHER" id="PTHR43968">
    <property type="match status" value="1"/>
</dbReference>
<dbReference type="GO" id="GO:0005737">
    <property type="term" value="C:cytoplasm"/>
    <property type="evidence" value="ECO:0007669"/>
    <property type="project" value="TreeGrafter"/>
</dbReference>
<dbReference type="Pfam" id="PF13409">
    <property type="entry name" value="GST_N_2"/>
    <property type="match status" value="1"/>
</dbReference>
<dbReference type="AlphaFoldDB" id="A0AAW2Z116"/>
<protein>
    <submittedName>
        <fullName evidence="2">Glutathione S-transferase</fullName>
    </submittedName>
</protein>
<dbReference type="InterPro" id="IPR050983">
    <property type="entry name" value="GST_Omega/HSP26"/>
</dbReference>
<dbReference type="PROSITE" id="PS50404">
    <property type="entry name" value="GST_NTER"/>
    <property type="match status" value="1"/>
</dbReference>
<keyword evidence="3" id="KW-1185">Reference proteome</keyword>
<dbReference type="SUPFAM" id="SSF52833">
    <property type="entry name" value="Thioredoxin-like"/>
    <property type="match status" value="1"/>
</dbReference>
<dbReference type="SUPFAM" id="SSF47616">
    <property type="entry name" value="GST C-terminal domain-like"/>
    <property type="match status" value="1"/>
</dbReference>